<dbReference type="Proteomes" id="UP000886842">
    <property type="component" value="Unassembled WGS sequence"/>
</dbReference>
<organism evidence="6 7">
    <name type="scientific">Candidatus Avipropionibacterium avicola</name>
    <dbReference type="NCBI Taxonomy" id="2840701"/>
    <lineage>
        <taxon>Bacteria</taxon>
        <taxon>Bacillati</taxon>
        <taxon>Actinomycetota</taxon>
        <taxon>Actinomycetes</taxon>
        <taxon>Propionibacteriales</taxon>
        <taxon>Propionibacteriaceae</taxon>
        <taxon>Propionibacteriaceae incertae sedis</taxon>
        <taxon>Candidatus Avipropionibacterium</taxon>
    </lineage>
</organism>
<keyword evidence="1" id="KW-0678">Repressor</keyword>
<dbReference type="GO" id="GO:0003700">
    <property type="term" value="F:DNA-binding transcription factor activity"/>
    <property type="evidence" value="ECO:0007669"/>
    <property type="project" value="TreeGrafter"/>
</dbReference>
<protein>
    <submittedName>
        <fullName evidence="6">LacI family DNA-binding transcriptional regulator</fullName>
    </submittedName>
</protein>
<gene>
    <name evidence="6" type="ORF">IAA98_12225</name>
</gene>
<dbReference type="CDD" id="cd06267">
    <property type="entry name" value="PBP1_LacI_sugar_binding-like"/>
    <property type="match status" value="1"/>
</dbReference>
<evidence type="ECO:0000256" key="2">
    <source>
        <dbReference type="ARBA" id="ARBA00023015"/>
    </source>
</evidence>
<evidence type="ECO:0000259" key="5">
    <source>
        <dbReference type="PROSITE" id="PS50932"/>
    </source>
</evidence>
<dbReference type="Pfam" id="PF13377">
    <property type="entry name" value="Peripla_BP_3"/>
    <property type="match status" value="1"/>
</dbReference>
<dbReference type="SMART" id="SM00354">
    <property type="entry name" value="HTH_LACI"/>
    <property type="match status" value="1"/>
</dbReference>
<dbReference type="PANTHER" id="PTHR30146:SF148">
    <property type="entry name" value="HTH-TYPE TRANSCRIPTIONAL REPRESSOR PURR-RELATED"/>
    <property type="match status" value="1"/>
</dbReference>
<dbReference type="Gene3D" id="1.10.260.40">
    <property type="entry name" value="lambda repressor-like DNA-binding domains"/>
    <property type="match status" value="1"/>
</dbReference>
<dbReference type="SUPFAM" id="SSF53822">
    <property type="entry name" value="Periplasmic binding protein-like I"/>
    <property type="match status" value="1"/>
</dbReference>
<evidence type="ECO:0000313" key="6">
    <source>
        <dbReference type="EMBL" id="HIT76342.1"/>
    </source>
</evidence>
<proteinExistence type="predicted"/>
<evidence type="ECO:0000313" key="7">
    <source>
        <dbReference type="Proteomes" id="UP000886842"/>
    </source>
</evidence>
<evidence type="ECO:0000256" key="1">
    <source>
        <dbReference type="ARBA" id="ARBA00022491"/>
    </source>
</evidence>
<dbReference type="AlphaFoldDB" id="A0A9D1H034"/>
<dbReference type="InterPro" id="IPR046335">
    <property type="entry name" value="LacI/GalR-like_sensor"/>
</dbReference>
<dbReference type="EMBL" id="DVLP01000360">
    <property type="protein sequence ID" value="HIT76342.1"/>
    <property type="molecule type" value="Genomic_DNA"/>
</dbReference>
<dbReference type="PANTHER" id="PTHR30146">
    <property type="entry name" value="LACI-RELATED TRANSCRIPTIONAL REPRESSOR"/>
    <property type="match status" value="1"/>
</dbReference>
<reference evidence="6" key="2">
    <citation type="journal article" date="2021" name="PeerJ">
        <title>Extensive microbial diversity within the chicken gut microbiome revealed by metagenomics and culture.</title>
        <authorList>
            <person name="Gilroy R."/>
            <person name="Ravi A."/>
            <person name="Getino M."/>
            <person name="Pursley I."/>
            <person name="Horton D.L."/>
            <person name="Alikhan N.F."/>
            <person name="Baker D."/>
            <person name="Gharbi K."/>
            <person name="Hall N."/>
            <person name="Watson M."/>
            <person name="Adriaenssens E.M."/>
            <person name="Foster-Nyarko E."/>
            <person name="Jarju S."/>
            <person name="Secka A."/>
            <person name="Antonio M."/>
            <person name="Oren A."/>
            <person name="Chaudhuri R.R."/>
            <person name="La Ragione R."/>
            <person name="Hildebrand F."/>
            <person name="Pallen M.J."/>
        </authorList>
    </citation>
    <scope>NUCLEOTIDE SEQUENCE</scope>
    <source>
        <strain evidence="6">ChiGjej1B1-24693</strain>
    </source>
</reference>
<dbReference type="GO" id="GO:0000976">
    <property type="term" value="F:transcription cis-regulatory region binding"/>
    <property type="evidence" value="ECO:0007669"/>
    <property type="project" value="TreeGrafter"/>
</dbReference>
<comment type="caution">
    <text evidence="6">The sequence shown here is derived from an EMBL/GenBank/DDBJ whole genome shotgun (WGS) entry which is preliminary data.</text>
</comment>
<dbReference type="SUPFAM" id="SSF47413">
    <property type="entry name" value="lambda repressor-like DNA-binding domains"/>
    <property type="match status" value="1"/>
</dbReference>
<name>A0A9D1H034_9ACTN</name>
<dbReference type="CDD" id="cd01392">
    <property type="entry name" value="HTH_LacI"/>
    <property type="match status" value="1"/>
</dbReference>
<evidence type="ECO:0000256" key="4">
    <source>
        <dbReference type="ARBA" id="ARBA00023163"/>
    </source>
</evidence>
<sequence length="352" mass="38528">MRARSPRRRVSQADVARAAGVSPALVSVVVNNRVDGPIRISEATRSRVRQTIEELGYVPDPAARRMVGAASNVLGVFTYESVFPLGGENFYREFLVGVEDAAEEVGRDLLLVTSSRRVERRSLYANGVNGLRLADGGLLIGSDADPDEMHRLIDEGYPFVFIGERYIDGCELSFAAADYIGGTRAAIGRLHDLGHRRIALLASHHDPVPGRREGYRQGCRDWGLELREVEHTLRGVAREERVAEIRRILDDLLADEFTAVLTQSSHHARLVRTEARARGLVLGRDLSLVDLGGDVHAAGPGELTALDLPRREMGREAVRLLLALIDEPDGAPYRVWLDCPLVDGGTVGPPPA</sequence>
<reference evidence="6" key="1">
    <citation type="submission" date="2020-10" db="EMBL/GenBank/DDBJ databases">
        <authorList>
            <person name="Gilroy R."/>
        </authorList>
    </citation>
    <scope>NUCLEOTIDE SEQUENCE</scope>
    <source>
        <strain evidence="6">ChiGjej1B1-24693</strain>
    </source>
</reference>
<dbReference type="Gene3D" id="3.40.50.2300">
    <property type="match status" value="2"/>
</dbReference>
<dbReference type="InterPro" id="IPR028082">
    <property type="entry name" value="Peripla_BP_I"/>
</dbReference>
<keyword evidence="2" id="KW-0805">Transcription regulation</keyword>
<keyword evidence="3 6" id="KW-0238">DNA-binding</keyword>
<evidence type="ECO:0000256" key="3">
    <source>
        <dbReference type="ARBA" id="ARBA00023125"/>
    </source>
</evidence>
<dbReference type="InterPro" id="IPR010982">
    <property type="entry name" value="Lambda_DNA-bd_dom_sf"/>
</dbReference>
<accession>A0A9D1H034</accession>
<dbReference type="Pfam" id="PF00356">
    <property type="entry name" value="LacI"/>
    <property type="match status" value="1"/>
</dbReference>
<feature type="domain" description="HTH lacI-type" evidence="5">
    <location>
        <begin position="10"/>
        <end position="68"/>
    </location>
</feature>
<keyword evidence="4" id="KW-0804">Transcription</keyword>
<dbReference type="InterPro" id="IPR000843">
    <property type="entry name" value="HTH_LacI"/>
</dbReference>
<dbReference type="PROSITE" id="PS50932">
    <property type="entry name" value="HTH_LACI_2"/>
    <property type="match status" value="1"/>
</dbReference>